<keyword evidence="2" id="KW-1185">Reference proteome</keyword>
<proteinExistence type="predicted"/>
<protein>
    <submittedName>
        <fullName evidence="3">Pecanex-like protein</fullName>
    </submittedName>
</protein>
<dbReference type="AlphaFoldDB" id="A0A0M3IPY0"/>
<accession>A0A0M3IPY0</accession>
<sequence>LPYSSAISDSAGVVGIGEGLCVGGLCAESHRTTGSSVSSTSLGLPPNNTSASGNDSISPQSKSATLESTTSSVSTVKSQHSTPKKHSVILRPFLKKKTKRSTSKSERCGGAGANAGKEEERVGEDNVMKRSASPTLPEGATQPKNEAPPTCNGQPANSDQRNNVSSIALPLSLLDIHPPMLFSSYTWRAAAL</sequence>
<name>A0A0M3IPY0_ASCLU</name>
<feature type="compositionally biased region" description="Low complexity" evidence="1">
    <location>
        <begin position="63"/>
        <end position="81"/>
    </location>
</feature>
<organism evidence="2 3">
    <name type="scientific">Ascaris lumbricoides</name>
    <name type="common">Giant roundworm</name>
    <dbReference type="NCBI Taxonomy" id="6252"/>
    <lineage>
        <taxon>Eukaryota</taxon>
        <taxon>Metazoa</taxon>
        <taxon>Ecdysozoa</taxon>
        <taxon>Nematoda</taxon>
        <taxon>Chromadorea</taxon>
        <taxon>Rhabditida</taxon>
        <taxon>Spirurina</taxon>
        <taxon>Ascaridomorpha</taxon>
        <taxon>Ascaridoidea</taxon>
        <taxon>Ascarididae</taxon>
        <taxon>Ascaris</taxon>
    </lineage>
</organism>
<dbReference type="Proteomes" id="UP000036681">
    <property type="component" value="Unplaced"/>
</dbReference>
<feature type="compositionally biased region" description="Polar residues" evidence="1">
    <location>
        <begin position="46"/>
        <end position="62"/>
    </location>
</feature>
<feature type="region of interest" description="Disordered" evidence="1">
    <location>
        <begin position="32"/>
        <end position="163"/>
    </location>
</feature>
<feature type="compositionally biased region" description="Low complexity" evidence="1">
    <location>
        <begin position="32"/>
        <end position="41"/>
    </location>
</feature>
<feature type="compositionally biased region" description="Polar residues" evidence="1">
    <location>
        <begin position="151"/>
        <end position="163"/>
    </location>
</feature>
<evidence type="ECO:0000256" key="1">
    <source>
        <dbReference type="SAM" id="MobiDB-lite"/>
    </source>
</evidence>
<reference evidence="3" key="1">
    <citation type="submission" date="2017-02" db="UniProtKB">
        <authorList>
            <consortium name="WormBaseParasite"/>
        </authorList>
    </citation>
    <scope>IDENTIFICATION</scope>
</reference>
<dbReference type="WBParaSite" id="ALUE_0002080801-mRNA-1">
    <property type="protein sequence ID" value="ALUE_0002080801-mRNA-1"/>
    <property type="gene ID" value="ALUE_0002080801"/>
</dbReference>
<evidence type="ECO:0000313" key="2">
    <source>
        <dbReference type="Proteomes" id="UP000036681"/>
    </source>
</evidence>
<feature type="compositionally biased region" description="Basic residues" evidence="1">
    <location>
        <begin position="82"/>
        <end position="102"/>
    </location>
</feature>
<evidence type="ECO:0000313" key="3">
    <source>
        <dbReference type="WBParaSite" id="ALUE_0002080801-mRNA-1"/>
    </source>
</evidence>
<feature type="compositionally biased region" description="Basic and acidic residues" evidence="1">
    <location>
        <begin position="116"/>
        <end position="128"/>
    </location>
</feature>